<dbReference type="OrthoDB" id="1117218at2"/>
<gene>
    <name evidence="3" type="ORF">DWB61_02075</name>
</gene>
<dbReference type="AlphaFoldDB" id="A0A425Y8P2"/>
<keyword evidence="2" id="KW-0472">Membrane</keyword>
<dbReference type="EMBL" id="QQWG01000001">
    <property type="protein sequence ID" value="RRG24818.1"/>
    <property type="molecule type" value="Genomic_DNA"/>
</dbReference>
<evidence type="ECO:0000313" key="4">
    <source>
        <dbReference type="Proteomes" id="UP000285794"/>
    </source>
</evidence>
<feature type="transmembrane region" description="Helical" evidence="2">
    <location>
        <begin position="31"/>
        <end position="51"/>
    </location>
</feature>
<dbReference type="RefSeq" id="WP_125029230.1">
    <property type="nucleotide sequence ID" value="NZ_JAPXVP010000001.1"/>
</dbReference>
<evidence type="ECO:0000256" key="1">
    <source>
        <dbReference type="SAM" id="Coils"/>
    </source>
</evidence>
<name>A0A425Y8P2_9BACT</name>
<keyword evidence="2" id="KW-1133">Transmembrane helix</keyword>
<sequence>MGSQEDSQVRINALLKELDRQQLEVKKKKNLIRLIVSVTILVSLAVFSFVYKKTNLDKSQVIQVERSGGDIVKEKTPITKQVKTYQLVFENLNQYPLARFFSEKEALAFQKQIQKLQLPTTYIHIDSLEGKERVLTISLNYRYYIQFGLFKNQLIPDLADNMVYLHQLKDKNLFKYRLGPFAHSAQAEHLVKDLKLKDYLIVEVSN</sequence>
<protein>
    <submittedName>
        <fullName evidence="3">SPOR domain-containing protein</fullName>
    </submittedName>
</protein>
<dbReference type="Proteomes" id="UP000285794">
    <property type="component" value="Unassembled WGS sequence"/>
</dbReference>
<accession>A0A425Y8P2</accession>
<keyword evidence="4" id="KW-1185">Reference proteome</keyword>
<comment type="caution">
    <text evidence="3">The sequence shown here is derived from an EMBL/GenBank/DDBJ whole genome shotgun (WGS) entry which is preliminary data.</text>
</comment>
<keyword evidence="2" id="KW-0812">Transmembrane</keyword>
<feature type="coiled-coil region" evidence="1">
    <location>
        <begin position="4"/>
        <end position="31"/>
    </location>
</feature>
<evidence type="ECO:0000313" key="3">
    <source>
        <dbReference type="EMBL" id="RRG24818.1"/>
    </source>
</evidence>
<reference evidence="3 4" key="1">
    <citation type="submission" date="2018-07" db="EMBL/GenBank/DDBJ databases">
        <title>Draft genome sequence of Ancylomarina sp. M1P.</title>
        <authorList>
            <person name="Yadav S."/>
            <person name="Villanueva L."/>
            <person name="Damste J.S.S."/>
        </authorList>
    </citation>
    <scope>NUCLEOTIDE SEQUENCE [LARGE SCALE GENOMIC DNA]</scope>
    <source>
        <strain evidence="3 4">M1P</strain>
    </source>
</reference>
<organism evidence="3 4">
    <name type="scientific">Ancylomarina euxinus</name>
    <dbReference type="NCBI Taxonomy" id="2283627"/>
    <lineage>
        <taxon>Bacteria</taxon>
        <taxon>Pseudomonadati</taxon>
        <taxon>Bacteroidota</taxon>
        <taxon>Bacteroidia</taxon>
        <taxon>Marinilabiliales</taxon>
        <taxon>Marinifilaceae</taxon>
        <taxon>Ancylomarina</taxon>
    </lineage>
</organism>
<proteinExistence type="predicted"/>
<evidence type="ECO:0000256" key="2">
    <source>
        <dbReference type="SAM" id="Phobius"/>
    </source>
</evidence>
<keyword evidence="1" id="KW-0175">Coiled coil</keyword>